<name>A0A060T594_BLAAD</name>
<dbReference type="SUPFAM" id="SSF53092">
    <property type="entry name" value="Creatinase/prolidase N-terminal domain"/>
    <property type="match status" value="1"/>
</dbReference>
<dbReference type="FunFam" id="3.90.230.10:FF:000002">
    <property type="entry name" value="Xaa-Pro aminopeptidase 3"/>
    <property type="match status" value="1"/>
</dbReference>
<dbReference type="AlphaFoldDB" id="A0A060T594"/>
<dbReference type="Pfam" id="PF05195">
    <property type="entry name" value="AMP_N"/>
    <property type="match status" value="1"/>
</dbReference>
<reference evidence="7" key="2">
    <citation type="submission" date="2014-06" db="EMBL/GenBank/DDBJ databases">
        <title>The complete genome of Blastobotrys (Arxula) adeninivorans LS3 - a yeast of biotechnological interest.</title>
        <authorList>
            <person name="Kunze G."/>
            <person name="Gaillardin C."/>
            <person name="Czernicka M."/>
            <person name="Durrens P."/>
            <person name="Martin T."/>
            <person name="Boer E."/>
            <person name="Gabaldon T."/>
            <person name="Cruz J."/>
            <person name="Talla E."/>
            <person name="Marck C."/>
            <person name="Goffeau A."/>
            <person name="Barbe V."/>
            <person name="Baret P."/>
            <person name="Baronian K."/>
            <person name="Beier S."/>
            <person name="Bleykasten C."/>
            <person name="Bode R."/>
            <person name="Casaregola S."/>
            <person name="Despons L."/>
            <person name="Fairhead C."/>
            <person name="Giersberg M."/>
            <person name="Gierski P."/>
            <person name="Hahnel U."/>
            <person name="Hartmann A."/>
            <person name="Jankowska D."/>
            <person name="Jubin C."/>
            <person name="Jung P."/>
            <person name="Lafontaine I."/>
            <person name="Leh-Louis V."/>
            <person name="Lemaire M."/>
            <person name="Marcet-Houben M."/>
            <person name="Mascher M."/>
            <person name="Morel G."/>
            <person name="Richard G.-F."/>
            <person name="Riechen J."/>
            <person name="Sacerdot C."/>
            <person name="Sarkar A."/>
            <person name="Savel G."/>
            <person name="Schacherer J."/>
            <person name="Sherman D."/>
            <person name="Straub M.-L."/>
            <person name="Stein N."/>
            <person name="Thierry A."/>
            <person name="Trautwein-Schult A."/>
            <person name="Westhof E."/>
            <person name="Worch S."/>
            <person name="Dujon B."/>
            <person name="Souciet J.-L."/>
            <person name="Wincker P."/>
            <person name="Scholz U."/>
            <person name="Neuveglise N."/>
        </authorList>
    </citation>
    <scope>NUCLEOTIDE SEQUENCE</scope>
    <source>
        <strain evidence="7">LS3</strain>
    </source>
</reference>
<comment type="cofactor">
    <cofactor evidence="1">
        <name>Mn(2+)</name>
        <dbReference type="ChEBI" id="CHEBI:29035"/>
    </cofactor>
</comment>
<dbReference type="GO" id="GO:0070006">
    <property type="term" value="F:metalloaminopeptidase activity"/>
    <property type="evidence" value="ECO:0007669"/>
    <property type="project" value="InterPro"/>
</dbReference>
<keyword evidence="4" id="KW-0378">Hydrolase</keyword>
<organism evidence="7">
    <name type="scientific">Blastobotrys adeninivorans</name>
    <name type="common">Yeast</name>
    <name type="synonym">Arxula adeninivorans</name>
    <dbReference type="NCBI Taxonomy" id="409370"/>
    <lineage>
        <taxon>Eukaryota</taxon>
        <taxon>Fungi</taxon>
        <taxon>Dikarya</taxon>
        <taxon>Ascomycota</taxon>
        <taxon>Saccharomycotina</taxon>
        <taxon>Dipodascomycetes</taxon>
        <taxon>Dipodascales</taxon>
        <taxon>Trichomonascaceae</taxon>
        <taxon>Blastobotrys</taxon>
    </lineage>
</organism>
<accession>A0A060T594</accession>
<evidence type="ECO:0000313" key="7">
    <source>
        <dbReference type="EMBL" id="CDP36260.1"/>
    </source>
</evidence>
<dbReference type="CDD" id="cd01087">
    <property type="entry name" value="Prolidase"/>
    <property type="match status" value="1"/>
</dbReference>
<dbReference type="InterPro" id="IPR052433">
    <property type="entry name" value="X-Pro_dipept-like"/>
</dbReference>
<gene>
    <name evidence="7" type="ORF">GNLVRS02_ARAD1B08910g</name>
</gene>
<evidence type="ECO:0000256" key="2">
    <source>
        <dbReference type="ARBA" id="ARBA00008766"/>
    </source>
</evidence>
<dbReference type="SMART" id="SM01011">
    <property type="entry name" value="AMP_N"/>
    <property type="match status" value="1"/>
</dbReference>
<dbReference type="GO" id="GO:0030145">
    <property type="term" value="F:manganese ion binding"/>
    <property type="evidence" value="ECO:0007669"/>
    <property type="project" value="InterPro"/>
</dbReference>
<dbReference type="SUPFAM" id="SSF55920">
    <property type="entry name" value="Creatinase/aminopeptidase"/>
    <property type="match status" value="1"/>
</dbReference>
<proteinExistence type="inferred from homology"/>
<feature type="domain" description="Aminopeptidase P N-terminal" evidence="6">
    <location>
        <begin position="3"/>
        <end position="137"/>
    </location>
</feature>
<comment type="similarity">
    <text evidence="2">Belongs to the peptidase M24B family.</text>
</comment>
<evidence type="ECO:0000256" key="4">
    <source>
        <dbReference type="ARBA" id="ARBA00022801"/>
    </source>
</evidence>
<dbReference type="InterPro" id="IPR036005">
    <property type="entry name" value="Creatinase/aminopeptidase-like"/>
</dbReference>
<dbReference type="PANTHER" id="PTHR43226:SF1">
    <property type="entry name" value="XAA-PRO DIPEPTIDASE"/>
    <property type="match status" value="1"/>
</dbReference>
<sequence>MKYPAKNHARRTVEILKKTESTASESLILLSATPVTLKKYSDREVPFHQNRYFNYFTGAHNLPGAHVTYDGSKDVLTLYLPDIDWDDVMWSGMPLSVEQALELYDVDQVKYTADLSGDVYAHAKGSILVIEETTVVGNAVVSQPLFEALNEARAFKDSYELSLLRKAAQITDISHKAVMSALPIEHNEGHIHAEFVYHSMRQGAKNVAYDPICCSGTNCGTLHYVRNDQDLDGKQLVLIDAGAEWELYAADVTRTFPISGEWTPESLAIYKAVLDMQTQAMEAVRPGALWDDLHILTHRLLVRHFLKLGIFKGGSEDEILESRISAAFYPHGLGHMLGMETHDTAGYPNYQDPDPILRYLRIRRKLEEGMYVTVEPGIYFNRFLIEPVLKDESKAKYVDQQVLEKYWAVGGVRLEDDVLVTKDGFENFTKIIKDPEEVSKLVKDGISKGRNHFHNLI</sequence>
<evidence type="ECO:0000259" key="6">
    <source>
        <dbReference type="SMART" id="SM01011"/>
    </source>
</evidence>
<dbReference type="Pfam" id="PF00557">
    <property type="entry name" value="Peptidase_M24"/>
    <property type="match status" value="1"/>
</dbReference>
<dbReference type="PANTHER" id="PTHR43226">
    <property type="entry name" value="XAA-PRO AMINOPEPTIDASE 3"/>
    <property type="match status" value="1"/>
</dbReference>
<evidence type="ECO:0000256" key="5">
    <source>
        <dbReference type="ARBA" id="ARBA00023211"/>
    </source>
</evidence>
<evidence type="ECO:0000256" key="3">
    <source>
        <dbReference type="ARBA" id="ARBA00022723"/>
    </source>
</evidence>
<dbReference type="InterPro" id="IPR029149">
    <property type="entry name" value="Creatin/AminoP/Spt16_N"/>
</dbReference>
<dbReference type="InterPro" id="IPR000994">
    <property type="entry name" value="Pept_M24"/>
</dbReference>
<evidence type="ECO:0000256" key="1">
    <source>
        <dbReference type="ARBA" id="ARBA00001936"/>
    </source>
</evidence>
<dbReference type="EMBL" id="HG937692">
    <property type="protein sequence ID" value="CDP36260.1"/>
    <property type="molecule type" value="Genomic_DNA"/>
</dbReference>
<dbReference type="GO" id="GO:0006508">
    <property type="term" value="P:proteolysis"/>
    <property type="evidence" value="ECO:0007669"/>
    <property type="project" value="TreeGrafter"/>
</dbReference>
<dbReference type="Gene3D" id="3.90.230.10">
    <property type="entry name" value="Creatinase/methionine aminopeptidase superfamily"/>
    <property type="match status" value="1"/>
</dbReference>
<keyword evidence="3" id="KW-0479">Metal-binding</keyword>
<protein>
    <submittedName>
        <fullName evidence="7">ARAD1B08910p</fullName>
    </submittedName>
</protein>
<dbReference type="InterPro" id="IPR007865">
    <property type="entry name" value="Aminopep_P_N"/>
</dbReference>
<reference evidence="7" key="1">
    <citation type="submission" date="2014-02" db="EMBL/GenBank/DDBJ databases">
        <authorList>
            <person name="Genoscope - CEA"/>
        </authorList>
    </citation>
    <scope>NUCLEOTIDE SEQUENCE</scope>
    <source>
        <strain evidence="7">LS3</strain>
    </source>
</reference>
<keyword evidence="5" id="KW-0464">Manganese</keyword>
<dbReference type="PhylomeDB" id="A0A060T594"/>